<name>A0A5P6VMA7_PSEXY</name>
<proteinExistence type="predicted"/>
<dbReference type="KEGG" id="pxv:FXF36_00975"/>
<sequence length="204" mass="23275">MDLCGISARASSYAKESSYNVISERKGIFESCLNSKSKAVEQIDESDISSDRKVVGITTFPAGEGVKIGVIAYEPPESTREDPIIQMGYTDMSGEKKIYNIHVNEVDPENASDLEMFAYLTYKELTGEKIPNALNNYDAYSRIKDYDGDYYRHDYINGESRFIGEKVNAKELLDRVHAWISQIQHPDAQMTARWCEWLQNLFEK</sequence>
<protein>
    <submittedName>
        <fullName evidence="1">Uncharacterized protein</fullName>
    </submittedName>
</protein>
<dbReference type="Proteomes" id="UP000327030">
    <property type="component" value="Chromosome 1"/>
</dbReference>
<accession>A0A5P6VMA7</accession>
<dbReference type="EMBL" id="CP043028">
    <property type="protein sequence ID" value="QFJ53542.1"/>
    <property type="molecule type" value="Genomic_DNA"/>
</dbReference>
<organism evidence="1 2">
    <name type="scientific">Pseudobutyrivibrio xylanivorans</name>
    <dbReference type="NCBI Taxonomy" id="185007"/>
    <lineage>
        <taxon>Bacteria</taxon>
        <taxon>Bacillati</taxon>
        <taxon>Bacillota</taxon>
        <taxon>Clostridia</taxon>
        <taxon>Lachnospirales</taxon>
        <taxon>Lachnospiraceae</taxon>
        <taxon>Pseudobutyrivibrio</taxon>
    </lineage>
</organism>
<reference evidence="2" key="1">
    <citation type="submission" date="2019-08" db="EMBL/GenBank/DDBJ databases">
        <title>Complete Genome Sequence of the Polysaccharide-Degrading Rumen Bacterium Pseudobutyrivibrio xylanivorans MA3014.</title>
        <authorList>
            <person name="Palevich N."/>
            <person name="Maclean P.H."/>
            <person name="Kelly W.J."/>
            <person name="Leahy S.C."/>
            <person name="Rakonjac J."/>
            <person name="Attwood G.T."/>
        </authorList>
    </citation>
    <scope>NUCLEOTIDE SEQUENCE [LARGE SCALE GENOMIC DNA]</scope>
    <source>
        <strain evidence="2">MA3014</strain>
    </source>
</reference>
<evidence type="ECO:0000313" key="1">
    <source>
        <dbReference type="EMBL" id="QFJ53542.1"/>
    </source>
</evidence>
<evidence type="ECO:0000313" key="2">
    <source>
        <dbReference type="Proteomes" id="UP000327030"/>
    </source>
</evidence>
<dbReference type="RefSeq" id="WP_151622046.1">
    <property type="nucleotide sequence ID" value="NZ_CP043028.1"/>
</dbReference>
<dbReference type="AlphaFoldDB" id="A0A5P6VMA7"/>
<dbReference type="OrthoDB" id="2061322at2"/>
<gene>
    <name evidence="1" type="ORF">FXF36_00975</name>
</gene>